<evidence type="ECO:0000256" key="4">
    <source>
        <dbReference type="ARBA" id="ARBA00023134"/>
    </source>
</evidence>
<feature type="domain" description="IRG-type G" evidence="5">
    <location>
        <begin position="276"/>
        <end position="460"/>
    </location>
</feature>
<keyword evidence="3" id="KW-0378">Hydrolase</keyword>
<dbReference type="InterPro" id="IPR051515">
    <property type="entry name" value="IRG"/>
</dbReference>
<dbReference type="InterPro" id="IPR027417">
    <property type="entry name" value="P-loop_NTPase"/>
</dbReference>
<evidence type="ECO:0000259" key="5">
    <source>
        <dbReference type="PROSITE" id="PS51716"/>
    </source>
</evidence>
<evidence type="ECO:0000256" key="2">
    <source>
        <dbReference type="ARBA" id="ARBA00022741"/>
    </source>
</evidence>
<keyword evidence="2" id="KW-0547">Nucleotide-binding</keyword>
<dbReference type="GO" id="GO:0016787">
    <property type="term" value="F:hydrolase activity"/>
    <property type="evidence" value="ECO:0007669"/>
    <property type="project" value="UniProtKB-KW"/>
</dbReference>
<organism evidence="6 7">
    <name type="scientific">Microcaecilia unicolor</name>
    <dbReference type="NCBI Taxonomy" id="1415580"/>
    <lineage>
        <taxon>Eukaryota</taxon>
        <taxon>Metazoa</taxon>
        <taxon>Chordata</taxon>
        <taxon>Craniata</taxon>
        <taxon>Vertebrata</taxon>
        <taxon>Euteleostomi</taxon>
        <taxon>Amphibia</taxon>
        <taxon>Gymnophiona</taxon>
        <taxon>Siphonopidae</taxon>
        <taxon>Microcaecilia</taxon>
    </lineage>
</organism>
<dbReference type="PANTHER" id="PTHR32341">
    <property type="entry name" value="INTERFERON-INDUCIBLE GTPASE"/>
    <property type="match status" value="1"/>
</dbReference>
<dbReference type="GeneID" id="115475484"/>
<dbReference type="GO" id="GO:0005525">
    <property type="term" value="F:GTP binding"/>
    <property type="evidence" value="ECO:0007669"/>
    <property type="project" value="UniProtKB-KW"/>
</dbReference>
<comment type="similarity">
    <text evidence="1">Belongs to the TRAFAC class dynamin-like GTPase superfamily. IRG family.</text>
</comment>
<feature type="domain" description="IRG-type G" evidence="5">
    <location>
        <begin position="41"/>
        <end position="224"/>
    </location>
</feature>
<dbReference type="AlphaFoldDB" id="A0A6P7YI31"/>
<gene>
    <name evidence="7" type="primary">LOC115475484</name>
</gene>
<dbReference type="GO" id="GO:0016020">
    <property type="term" value="C:membrane"/>
    <property type="evidence" value="ECO:0007669"/>
    <property type="project" value="InterPro"/>
</dbReference>
<evidence type="ECO:0000313" key="6">
    <source>
        <dbReference type="Proteomes" id="UP000515156"/>
    </source>
</evidence>
<dbReference type="InParanoid" id="A0A6P7YI31"/>
<keyword evidence="4" id="KW-0342">GTP-binding</keyword>
<dbReference type="Pfam" id="PF05049">
    <property type="entry name" value="IIGP"/>
    <property type="match status" value="2"/>
</dbReference>
<dbReference type="InterPro" id="IPR007743">
    <property type="entry name" value="Immunity-related_GTPase-like"/>
</dbReference>
<dbReference type="Gene3D" id="3.40.50.300">
    <property type="entry name" value="P-loop containing nucleotide triphosphate hydrolases"/>
    <property type="match status" value="2"/>
</dbReference>
<dbReference type="SUPFAM" id="SSF52540">
    <property type="entry name" value="P-loop containing nucleoside triphosphate hydrolases"/>
    <property type="match status" value="2"/>
</dbReference>
<proteinExistence type="inferred from homology"/>
<dbReference type="PROSITE" id="PS51716">
    <property type="entry name" value="G_IRG"/>
    <property type="match status" value="2"/>
</dbReference>
<evidence type="ECO:0000256" key="3">
    <source>
        <dbReference type="ARBA" id="ARBA00022801"/>
    </source>
</evidence>
<dbReference type="FunCoup" id="A0A6P7YI31">
    <property type="interactions" value="349"/>
</dbReference>
<evidence type="ECO:0000313" key="7">
    <source>
        <dbReference type="RefSeq" id="XP_030067097.1"/>
    </source>
</evidence>
<protein>
    <submittedName>
        <fullName evidence="7">Interferon-inducible GTPase 5-like</fullName>
    </submittedName>
</protein>
<sequence length="624" mass="69466">MADATATDEEMLKGVLEQHAMTDNKACVTQIQALLNAAKALKLSVAVIGESGSGKSTLVNALRGHQEFYDESHIPSFFNNTDETKVPVSYPFPAHPNVMLWDLPGYDTDAPVAQCLKSIDLNYDIFVLVMVGCLTETHVKLLKTIKQKKKIFQVVRTKVDLEVHTAKRILGSCFTVKTSLQDLRKGCTEKLSKEGLEADRFFLVAGLEPAKYDFTQLEDNLEKDILSMKRKFGAGAEGLSYRSQEKLQQICEVCETSSLVCFPIIISSALYAPINIPLDIAVMGETGSGKSSFVNALRNVTAVGGEEAETGVTATTKKATAFPFSGAPNVRVWDMPGFGTPELPMELYLEHMELDHYDFFIVIASERYKHTHSVLVKAIVALGKRFFFIRNKIDADMGTGRIQETPLPLTEAQERQNRVKQDCIDALRKEGITEPNVFLVSSLAPEEFDMQEVRKTLDQQVPGLKKESLLRTVPALITTIVRKRRKELMKTVYGKALQICLHSIEANCKEAVCSLTSILSEYCRELSLDQESLQQIAESTGTPIERLKNEIQCPLAKEIKEDDVLKQVCKSVPLTALVWTYVPYWGQSSSPEMSLEATYNLLKDAVWDLSGDAERVLLKAFAEN</sequence>
<dbReference type="OrthoDB" id="422720at2759"/>
<dbReference type="RefSeq" id="XP_030067097.1">
    <property type="nucleotide sequence ID" value="XM_030211237.1"/>
</dbReference>
<dbReference type="FunFam" id="3.40.50.300:FF:000541">
    <property type="entry name" value="Immunity related GTPase M"/>
    <property type="match status" value="1"/>
</dbReference>
<reference evidence="7" key="1">
    <citation type="submission" date="2025-08" db="UniProtKB">
        <authorList>
            <consortium name="RefSeq"/>
        </authorList>
    </citation>
    <scope>IDENTIFICATION</scope>
</reference>
<dbReference type="PANTHER" id="PTHR32341:SF16">
    <property type="match status" value="1"/>
</dbReference>
<dbReference type="KEGG" id="muo:115475484"/>
<dbReference type="InterPro" id="IPR030385">
    <property type="entry name" value="G_IRG_dom"/>
</dbReference>
<keyword evidence="6" id="KW-1185">Reference proteome</keyword>
<name>A0A6P7YI31_9AMPH</name>
<dbReference type="Proteomes" id="UP000515156">
    <property type="component" value="Chromosome 8"/>
</dbReference>
<evidence type="ECO:0000256" key="1">
    <source>
        <dbReference type="ARBA" id="ARBA00005429"/>
    </source>
</evidence>
<accession>A0A6P7YI31</accession>